<reference evidence="2" key="1">
    <citation type="journal article" date="2022" name="bioRxiv">
        <title>Sequencing and chromosome-scale assembly of the giantPleurodeles waltlgenome.</title>
        <authorList>
            <person name="Brown T."/>
            <person name="Elewa A."/>
            <person name="Iarovenko S."/>
            <person name="Subramanian E."/>
            <person name="Araus A.J."/>
            <person name="Petzold A."/>
            <person name="Susuki M."/>
            <person name="Suzuki K.-i.T."/>
            <person name="Hayashi T."/>
            <person name="Toyoda A."/>
            <person name="Oliveira C."/>
            <person name="Osipova E."/>
            <person name="Leigh N.D."/>
            <person name="Simon A."/>
            <person name="Yun M.H."/>
        </authorList>
    </citation>
    <scope>NUCLEOTIDE SEQUENCE</scope>
    <source>
        <strain evidence="2">20211129_DDA</strain>
        <tissue evidence="2">Liver</tissue>
    </source>
</reference>
<feature type="region of interest" description="Disordered" evidence="1">
    <location>
        <begin position="1"/>
        <end position="42"/>
    </location>
</feature>
<accession>A0AAV7NSA7</accession>
<feature type="compositionally biased region" description="Polar residues" evidence="1">
    <location>
        <begin position="19"/>
        <end position="30"/>
    </location>
</feature>
<keyword evidence="3" id="KW-1185">Reference proteome</keyword>
<proteinExistence type="predicted"/>
<evidence type="ECO:0000313" key="2">
    <source>
        <dbReference type="EMBL" id="KAJ1118980.1"/>
    </source>
</evidence>
<feature type="compositionally biased region" description="Basic and acidic residues" evidence="1">
    <location>
        <begin position="1"/>
        <end position="10"/>
    </location>
</feature>
<evidence type="ECO:0000313" key="3">
    <source>
        <dbReference type="Proteomes" id="UP001066276"/>
    </source>
</evidence>
<dbReference type="AlphaFoldDB" id="A0AAV7NSA7"/>
<sequence length="83" mass="9133">MDSGHTRSVDGEGDASQRLPRTQEATSLHVRSSAGELRQQAKPYLLQINRGDRRLNMMQSILPPSPKAKCATAGRETGRALFK</sequence>
<dbReference type="Proteomes" id="UP001066276">
    <property type="component" value="Chromosome 8"/>
</dbReference>
<protein>
    <submittedName>
        <fullName evidence="2">Uncharacterized protein</fullName>
    </submittedName>
</protein>
<feature type="region of interest" description="Disordered" evidence="1">
    <location>
        <begin position="62"/>
        <end position="83"/>
    </location>
</feature>
<comment type="caution">
    <text evidence="2">The sequence shown here is derived from an EMBL/GenBank/DDBJ whole genome shotgun (WGS) entry which is preliminary data.</text>
</comment>
<gene>
    <name evidence="2" type="ORF">NDU88_007166</name>
</gene>
<organism evidence="2 3">
    <name type="scientific">Pleurodeles waltl</name>
    <name type="common">Iberian ribbed newt</name>
    <dbReference type="NCBI Taxonomy" id="8319"/>
    <lineage>
        <taxon>Eukaryota</taxon>
        <taxon>Metazoa</taxon>
        <taxon>Chordata</taxon>
        <taxon>Craniata</taxon>
        <taxon>Vertebrata</taxon>
        <taxon>Euteleostomi</taxon>
        <taxon>Amphibia</taxon>
        <taxon>Batrachia</taxon>
        <taxon>Caudata</taxon>
        <taxon>Salamandroidea</taxon>
        <taxon>Salamandridae</taxon>
        <taxon>Pleurodelinae</taxon>
        <taxon>Pleurodeles</taxon>
    </lineage>
</organism>
<dbReference type="EMBL" id="JANPWB010000012">
    <property type="protein sequence ID" value="KAJ1118980.1"/>
    <property type="molecule type" value="Genomic_DNA"/>
</dbReference>
<evidence type="ECO:0000256" key="1">
    <source>
        <dbReference type="SAM" id="MobiDB-lite"/>
    </source>
</evidence>
<name>A0AAV7NSA7_PLEWA</name>